<gene>
    <name evidence="5" type="ORF">JIN85_12750</name>
</gene>
<dbReference type="RefSeq" id="WP_200271255.1">
    <property type="nucleotide sequence ID" value="NZ_JAENIJ010000019.1"/>
</dbReference>
<comment type="similarity">
    <text evidence="3">Belongs to the peptidase C56 family. HSP31-like subfamily.</text>
</comment>
<name>A0A934S7J3_9BACT</name>
<keyword evidence="6" id="KW-1185">Reference proteome</keyword>
<dbReference type="Gene3D" id="3.40.50.880">
    <property type="match status" value="1"/>
</dbReference>
<evidence type="ECO:0000256" key="3">
    <source>
        <dbReference type="ARBA" id="ARBA00038493"/>
    </source>
</evidence>
<dbReference type="GO" id="GO:0005737">
    <property type="term" value="C:cytoplasm"/>
    <property type="evidence" value="ECO:0007669"/>
    <property type="project" value="TreeGrafter"/>
</dbReference>
<comment type="caution">
    <text evidence="5">The sequence shown here is derived from an EMBL/GenBank/DDBJ whole genome shotgun (WGS) entry which is preliminary data.</text>
</comment>
<dbReference type="PANTHER" id="PTHR48094:SF11">
    <property type="entry name" value="GLUTATHIONE-INDEPENDENT GLYOXALASE HSP31-RELATED"/>
    <property type="match status" value="1"/>
</dbReference>
<dbReference type="EMBL" id="JAENIJ010000019">
    <property type="protein sequence ID" value="MBK1883288.1"/>
    <property type="molecule type" value="Genomic_DNA"/>
</dbReference>
<dbReference type="GO" id="GO:0019172">
    <property type="term" value="F:glyoxalase III activity"/>
    <property type="evidence" value="ECO:0007669"/>
    <property type="project" value="TreeGrafter"/>
</dbReference>
<dbReference type="InterPro" id="IPR029062">
    <property type="entry name" value="Class_I_gatase-like"/>
</dbReference>
<proteinExistence type="inferred from homology"/>
<dbReference type="GO" id="GO:0019243">
    <property type="term" value="P:methylglyoxal catabolic process to D-lactate via S-lactoyl-glutathione"/>
    <property type="evidence" value="ECO:0007669"/>
    <property type="project" value="TreeGrafter"/>
</dbReference>
<dbReference type="Proteomes" id="UP000603141">
    <property type="component" value="Unassembled WGS sequence"/>
</dbReference>
<dbReference type="PANTHER" id="PTHR48094">
    <property type="entry name" value="PROTEIN/NUCLEIC ACID DEGLYCASE DJ-1-RELATED"/>
    <property type="match status" value="1"/>
</dbReference>
<evidence type="ECO:0000313" key="5">
    <source>
        <dbReference type="EMBL" id="MBK1883288.1"/>
    </source>
</evidence>
<sequence length="257" mass="27099">MSSTFTRILRFVPAAAIFIAGHLGAAPAKQILLVLTNHSQLGDSGKTTGFFLSEASHPWEVFKKAGYTVTLASPDGGFAPVDIRSHDLKDPANKAFWESFGTGLPEKGNLGVPNTVSLSQVSAADYAGVFYAGGHGTMWDFRNNKDVAKVTASIYENGGVVGAVCHGPAALIDVKLSDGTSLVSGKEMAAFTNKEEAAVKLDKVVPYALQTELEKAGAKIELGENFKEKAVRDGRLVTGQNPSSAKKAAELMVDALK</sequence>
<evidence type="ECO:0000313" key="6">
    <source>
        <dbReference type="Proteomes" id="UP000603141"/>
    </source>
</evidence>
<dbReference type="AlphaFoldDB" id="A0A934S7J3"/>
<accession>A0A934S7J3</accession>
<keyword evidence="1" id="KW-0346">Stress response</keyword>
<evidence type="ECO:0000259" key="4">
    <source>
        <dbReference type="Pfam" id="PF01965"/>
    </source>
</evidence>
<dbReference type="InterPro" id="IPR002818">
    <property type="entry name" value="DJ-1/PfpI"/>
</dbReference>
<protein>
    <submittedName>
        <fullName evidence="5">Type 1 glutamine amidotransferase domain-containing protein</fullName>
    </submittedName>
</protein>
<dbReference type="Pfam" id="PF01965">
    <property type="entry name" value="DJ-1_PfpI"/>
    <property type="match status" value="1"/>
</dbReference>
<dbReference type="SUPFAM" id="SSF52317">
    <property type="entry name" value="Class I glutamine amidotransferase-like"/>
    <property type="match status" value="1"/>
</dbReference>
<evidence type="ECO:0000256" key="2">
    <source>
        <dbReference type="ARBA" id="ARBA00023239"/>
    </source>
</evidence>
<keyword evidence="5" id="KW-0315">Glutamine amidotransferase</keyword>
<evidence type="ECO:0000256" key="1">
    <source>
        <dbReference type="ARBA" id="ARBA00023016"/>
    </source>
</evidence>
<feature type="domain" description="DJ-1/PfpI" evidence="4">
    <location>
        <begin position="52"/>
        <end position="249"/>
    </location>
</feature>
<dbReference type="CDD" id="cd03141">
    <property type="entry name" value="GATase1_Hsp31_like"/>
    <property type="match status" value="1"/>
</dbReference>
<keyword evidence="2" id="KW-0456">Lyase</keyword>
<dbReference type="InterPro" id="IPR050325">
    <property type="entry name" value="Prot/Nucl_acid_deglycase"/>
</dbReference>
<reference evidence="5" key="1">
    <citation type="submission" date="2021-01" db="EMBL/GenBank/DDBJ databases">
        <title>Modified the classification status of verrucomicrobia.</title>
        <authorList>
            <person name="Feng X."/>
        </authorList>
    </citation>
    <scope>NUCLEOTIDE SEQUENCE</scope>
    <source>
        <strain evidence="5">KCTC 22041</strain>
    </source>
</reference>
<organism evidence="5 6">
    <name type="scientific">Luteolibacter pohnpeiensis</name>
    <dbReference type="NCBI Taxonomy" id="454153"/>
    <lineage>
        <taxon>Bacteria</taxon>
        <taxon>Pseudomonadati</taxon>
        <taxon>Verrucomicrobiota</taxon>
        <taxon>Verrucomicrobiia</taxon>
        <taxon>Verrucomicrobiales</taxon>
        <taxon>Verrucomicrobiaceae</taxon>
        <taxon>Luteolibacter</taxon>
    </lineage>
</organism>